<name>A0A4Q7PKP7_9FIRM</name>
<keyword evidence="4" id="KW-1185">Reference proteome</keyword>
<keyword evidence="1" id="KW-0175">Coiled coil</keyword>
<dbReference type="Proteomes" id="UP000292927">
    <property type="component" value="Unassembled WGS sequence"/>
</dbReference>
<evidence type="ECO:0000313" key="4">
    <source>
        <dbReference type="Proteomes" id="UP000292927"/>
    </source>
</evidence>
<dbReference type="RefSeq" id="WP_130434701.1">
    <property type="nucleotide sequence ID" value="NZ_SGXF01000002.1"/>
</dbReference>
<feature type="domain" description="Peptidase S74" evidence="2">
    <location>
        <begin position="1458"/>
        <end position="1568"/>
    </location>
</feature>
<evidence type="ECO:0000259" key="2">
    <source>
        <dbReference type="PROSITE" id="PS51688"/>
    </source>
</evidence>
<protein>
    <recommendedName>
        <fullName evidence="2">Peptidase S74 domain-containing protein</fullName>
    </recommendedName>
</protein>
<proteinExistence type="predicted"/>
<organism evidence="3 4">
    <name type="scientific">Cuneatibacter caecimuris</name>
    <dbReference type="NCBI Taxonomy" id="1796618"/>
    <lineage>
        <taxon>Bacteria</taxon>
        <taxon>Bacillati</taxon>
        <taxon>Bacillota</taxon>
        <taxon>Clostridia</taxon>
        <taxon>Lachnospirales</taxon>
        <taxon>Lachnospiraceae</taxon>
        <taxon>Cuneatibacter</taxon>
    </lineage>
</organism>
<evidence type="ECO:0000256" key="1">
    <source>
        <dbReference type="SAM" id="Coils"/>
    </source>
</evidence>
<feature type="coiled-coil region" evidence="1">
    <location>
        <begin position="1547"/>
        <end position="1574"/>
    </location>
</feature>
<dbReference type="InterPro" id="IPR030392">
    <property type="entry name" value="S74_ICA"/>
</dbReference>
<dbReference type="OrthoDB" id="2067825at2"/>
<sequence length="1592" mass="170295">MPLKASNQVTITNVADGRDSVTVILTDENHTFAADSSGHAAAAAVSTDILAFQGIKRIAAAVGSITGLPAGMTMTVKNNGTASASVTVAVTSSLTALSGTVNIPITANGVSITKVFSYTLSKAGAAGSAGAPAKAVDLSATSQVFKSSDGGLTFSPDTIRLTPVFQGGITFGKWQYSRDGGSSWTDVSGAAHGLTVFSGALTISKTSDLFTRDVTSLSLKCISSDSAYFDVITVLKLYDTADLEIGGRNLALNSRKGWYSASSHVMNGRLSETWVPGAVYTVSLKGSVTGAGLGLWRDLGNTPAAESLSYDETKKIYQATFTCPDPAPGDTDVNTFSVATHPASETVTASVEWIKIERGNHATDWTPAPEDINTQTSLTVLGTQSGVTGNWTGKADLFYLQDGQQITYWLPYNGSGNATLNLTLADGSATGAVPCYYSGSTRLTTQYPANNAIRLIYRQNVSAGSSVISQGWWADANYNSDTFDRVKHASPITAKTAITAGKLIVGDNSGYFHLAPSAGFDITKQILYAAGSIAAGATGTNNFTQFPEVDLQATKAGWTGEAKKTCYLVGTLSGTTFTPGSALFTTTEPASEDHLLYISLGYMSGTHKIYLYPQHDIYMYSDNGFKALPQIISETKSTLSGVSSIVDKVDKSITDKVWMTDIDGKISAYDNTTVKTITDKVTSLTTDLSGISSKVSTAETTLRTMDGQVTSLTARVNSAEQKITDEAITSTVRQYVQIGGVNLLDGTRDFSGMTGGFGYEYGWENGFTSYYYQNTSDSESENVCIWHDTIDIKPNTYYALSFYASGYGSIDSILCNSVSSAYNPCVESESLSGGTGSSSSDGRVTHLLDSNWYRYKMVFKTREDASGIITVIPAILHPVGEIYIYGIKFEEGQIPTDWSPSSNDTDMKISAVQTTASQLSDRFRWIVKSGTSSSNFELTDRTATLAANYINLHGLISFNGLSSETQGKINATPAWITTNGNTLLNLKNMVMKWTDNAISTTTQINGGWIKTNTITAEKIALGDFTNYVTANEVLSQSAIAGNHPFGSGGDNIFSSGYITKKTSSNPYLALTQYKPNSFNNNEELYYTFTAKGSASGSCTVSVFFCGNRSTDDLTTKVTVSGPTHSLTTAEQTFSGTINLGSCKNYGYYAICIYDKSSSKIQIYAKNVCVRKKNQGELIVDGSITADKINVNSLEAISANIGGFSIGGSYIAKGTTALAGASNSVYLGTNGISCGTTFKVTNAGEMNCSNAIITGGNIVLSTGEESIPSITLKTNSPAYINMNGYMIRSFSRDSGKELWRLFSMFSSTAIFSIKGRILVEKSYDGSWGSLETVGDMLCGGNIDVTGSASIAGTLDVQGHSRTANYLCAGYGKVNRAVIGSAGDRVWFSLQKNDSSWANEIGLFPDHTHLQKPLWCNTIRSCANNQSNAVQIHTNYALYVKNYAGTDPQEIIAGKYTTASSEKFKSNISPYQENALSLIRRSPVYSYNRKIDLEKGIHKKEIGFVIERGAPDCIVNETRDAVNMYSISGILWKGMQELDGCLAAHAGRISKIESKQSQLEHEIQNLNSQLARAYALLAAHGIRETISSKEEIKC</sequence>
<comment type="caution">
    <text evidence="3">The sequence shown here is derived from an EMBL/GenBank/DDBJ whole genome shotgun (WGS) entry which is preliminary data.</text>
</comment>
<accession>A0A4Q7PKP7</accession>
<reference evidence="3 4" key="1">
    <citation type="submission" date="2019-02" db="EMBL/GenBank/DDBJ databases">
        <title>Genomic Encyclopedia of Type Strains, Phase IV (KMG-IV): sequencing the most valuable type-strain genomes for metagenomic binning, comparative biology and taxonomic classification.</title>
        <authorList>
            <person name="Goeker M."/>
        </authorList>
    </citation>
    <scope>NUCLEOTIDE SEQUENCE [LARGE SCALE GENOMIC DNA]</scope>
    <source>
        <strain evidence="3 4">DSM 29486</strain>
    </source>
</reference>
<dbReference type="PROSITE" id="PS51688">
    <property type="entry name" value="ICA"/>
    <property type="match status" value="1"/>
</dbReference>
<dbReference type="Gene3D" id="1.20.5.340">
    <property type="match status" value="1"/>
</dbReference>
<dbReference type="EMBL" id="SGXF01000002">
    <property type="protein sequence ID" value="RZT01105.1"/>
    <property type="molecule type" value="Genomic_DNA"/>
</dbReference>
<evidence type="ECO:0000313" key="3">
    <source>
        <dbReference type="EMBL" id="RZT01105.1"/>
    </source>
</evidence>
<gene>
    <name evidence="3" type="ORF">EV209_1546</name>
</gene>